<organism evidence="2">
    <name type="scientific">freshwater metagenome</name>
    <dbReference type="NCBI Taxonomy" id="449393"/>
    <lineage>
        <taxon>unclassified sequences</taxon>
        <taxon>metagenomes</taxon>
        <taxon>ecological metagenomes</taxon>
    </lineage>
</organism>
<feature type="compositionally biased region" description="Basic and acidic residues" evidence="1">
    <location>
        <begin position="79"/>
        <end position="88"/>
    </location>
</feature>
<feature type="region of interest" description="Disordered" evidence="1">
    <location>
        <begin position="79"/>
        <end position="101"/>
    </location>
</feature>
<evidence type="ECO:0000313" key="2">
    <source>
        <dbReference type="EMBL" id="CAB4798653.1"/>
    </source>
</evidence>
<proteinExistence type="predicted"/>
<reference evidence="2" key="1">
    <citation type="submission" date="2020-05" db="EMBL/GenBank/DDBJ databases">
        <authorList>
            <person name="Chiriac C."/>
            <person name="Salcher M."/>
            <person name="Ghai R."/>
            <person name="Kavagutti S V."/>
        </authorList>
    </citation>
    <scope>NUCLEOTIDE SEQUENCE</scope>
</reference>
<name>A0A6J6XS84_9ZZZZ</name>
<sequence>MNILQGPVNHFLHVSTGGKGALVTVHDDHAHGIIGAQSHEGIAQFVLHLAVQRIELGAIQDHGGYAALSIDRDFDELAHEPSDADRERRGYRRYGLQTNEG</sequence>
<evidence type="ECO:0000256" key="1">
    <source>
        <dbReference type="SAM" id="MobiDB-lite"/>
    </source>
</evidence>
<protein>
    <submittedName>
        <fullName evidence="2">Unannotated protein</fullName>
    </submittedName>
</protein>
<dbReference type="EMBL" id="CAFAAK010000079">
    <property type="protein sequence ID" value="CAB4798653.1"/>
    <property type="molecule type" value="Genomic_DNA"/>
</dbReference>
<gene>
    <name evidence="2" type="ORF">UFOPK3024_00469</name>
</gene>
<dbReference type="AlphaFoldDB" id="A0A6J6XS84"/>
<accession>A0A6J6XS84</accession>